<evidence type="ECO:0000256" key="5">
    <source>
        <dbReference type="SAM" id="MobiDB-lite"/>
    </source>
</evidence>
<dbReference type="Gene3D" id="1.10.10.60">
    <property type="entry name" value="Homeodomain-like"/>
    <property type="match status" value="2"/>
</dbReference>
<dbReference type="GO" id="GO:0005634">
    <property type="term" value="C:nucleus"/>
    <property type="evidence" value="ECO:0007669"/>
    <property type="project" value="UniProtKB-SubCell"/>
</dbReference>
<proteinExistence type="evidence at transcript level"/>
<evidence type="ECO:0000256" key="1">
    <source>
        <dbReference type="ARBA" id="ARBA00004123"/>
    </source>
</evidence>
<dbReference type="CDD" id="cd00167">
    <property type="entry name" value="SANT"/>
    <property type="match status" value="1"/>
</dbReference>
<feature type="non-terminal residue" evidence="7">
    <location>
        <position position="207"/>
    </location>
</feature>
<feature type="region of interest" description="Disordered" evidence="5">
    <location>
        <begin position="138"/>
        <end position="207"/>
    </location>
</feature>
<dbReference type="PANTHER" id="PTHR44042:SF41">
    <property type="entry name" value="DUPLICATED HOMEODOMAIN-LIKE SUPERFAMILY PROTEIN-RELATED"/>
    <property type="match status" value="1"/>
</dbReference>
<keyword evidence="3" id="KW-0804">Transcription</keyword>
<dbReference type="InterPro" id="IPR009057">
    <property type="entry name" value="Homeodomain-like_sf"/>
</dbReference>
<feature type="region of interest" description="Disordered" evidence="5">
    <location>
        <begin position="1"/>
        <end position="22"/>
    </location>
</feature>
<accession>A0MEV2</accession>
<evidence type="ECO:0000256" key="4">
    <source>
        <dbReference type="ARBA" id="ARBA00023242"/>
    </source>
</evidence>
<dbReference type="FunFam" id="1.10.10.60:FF:000416">
    <property type="entry name" value="Myb family transcription factor"/>
    <property type="match status" value="1"/>
</dbReference>
<dbReference type="SMART" id="SM00717">
    <property type="entry name" value="SANT"/>
    <property type="match status" value="2"/>
</dbReference>
<dbReference type="InterPro" id="IPR001005">
    <property type="entry name" value="SANT/Myb"/>
</dbReference>
<dbReference type="InterPro" id="IPR006447">
    <property type="entry name" value="Myb_dom_plants"/>
</dbReference>
<dbReference type="InterPro" id="IPR017930">
    <property type="entry name" value="Myb_dom"/>
</dbReference>
<organism evidence="7">
    <name type="scientific">Arabidopsis thaliana</name>
    <name type="common">Mouse-ear cress</name>
    <dbReference type="NCBI Taxonomy" id="3702"/>
    <lineage>
        <taxon>Eukaryota</taxon>
        <taxon>Viridiplantae</taxon>
        <taxon>Streptophyta</taxon>
        <taxon>Embryophyta</taxon>
        <taxon>Tracheophyta</taxon>
        <taxon>Spermatophyta</taxon>
        <taxon>Magnoliopsida</taxon>
        <taxon>eudicotyledons</taxon>
        <taxon>Gunneridae</taxon>
        <taxon>Pentapetalae</taxon>
        <taxon>rosids</taxon>
        <taxon>malvids</taxon>
        <taxon>Brassicales</taxon>
        <taxon>Brassicaceae</taxon>
        <taxon>Camelineae</taxon>
        <taxon>Arabidopsis</taxon>
    </lineage>
</organism>
<keyword evidence="2" id="KW-0805">Transcription regulation</keyword>
<dbReference type="GO" id="GO:0003677">
    <property type="term" value="F:DNA binding"/>
    <property type="evidence" value="ECO:0007669"/>
    <property type="project" value="InterPro"/>
</dbReference>
<evidence type="ECO:0000313" key="7">
    <source>
        <dbReference type="EMBL" id="ABK28552.1"/>
    </source>
</evidence>
<feature type="compositionally biased region" description="Basic and acidic residues" evidence="5">
    <location>
        <begin position="159"/>
        <end position="171"/>
    </location>
</feature>
<dbReference type="ExpressionAtlas" id="A0MEV2">
    <property type="expression patterns" value="baseline and differential"/>
</dbReference>
<dbReference type="NCBIfam" id="TIGR01557">
    <property type="entry name" value="myb_SHAQKYF"/>
    <property type="match status" value="1"/>
</dbReference>
<dbReference type="AlphaFoldDB" id="A0MEV2"/>
<dbReference type="PROSITE" id="PS51294">
    <property type="entry name" value="HTH_MYB"/>
    <property type="match status" value="1"/>
</dbReference>
<keyword evidence="4" id="KW-0539">Nucleus</keyword>
<name>A0MEV2_ARATH</name>
<dbReference type="EMBL" id="DQ653075">
    <property type="protein sequence ID" value="ABK28552.1"/>
    <property type="molecule type" value="mRNA"/>
</dbReference>
<evidence type="ECO:0000256" key="2">
    <source>
        <dbReference type="ARBA" id="ARBA00023015"/>
    </source>
</evidence>
<feature type="compositionally biased region" description="Polar residues" evidence="5">
    <location>
        <begin position="138"/>
        <end position="153"/>
    </location>
</feature>
<protein>
    <recommendedName>
        <fullName evidence="6">HTH myb-type domain-containing protein</fullName>
    </recommendedName>
</protein>
<comment type="subcellular location">
    <subcellularLocation>
        <location evidence="1">Nucleus</location>
    </subcellularLocation>
</comment>
<feature type="domain" description="HTH myb-type" evidence="6">
    <location>
        <begin position="112"/>
        <end position="161"/>
    </location>
</feature>
<feature type="region of interest" description="Disordered" evidence="5">
    <location>
        <begin position="95"/>
        <end position="116"/>
    </location>
</feature>
<feature type="compositionally biased region" description="Low complexity" evidence="5">
    <location>
        <begin position="181"/>
        <end position="190"/>
    </location>
</feature>
<dbReference type="PANTHER" id="PTHR44042">
    <property type="entry name" value="DUPLICATED HOMEODOMAIN-LIKE SUPERFAMILY PROTEIN-RELATED"/>
    <property type="match status" value="1"/>
</dbReference>
<reference evidence="7" key="1">
    <citation type="submission" date="2006-05" db="EMBL/GenBank/DDBJ databases">
        <title>Simultaneous high-throughput recombinational cloning of open reading frames in closed and open configurations.</title>
        <authorList>
            <person name="Underwood B.A."/>
            <person name="Vanderhaeghen R."/>
            <person name="Whitford R."/>
            <person name="Town C.D."/>
            <person name="Hilson P."/>
        </authorList>
    </citation>
    <scope>NUCLEOTIDE SEQUENCE</scope>
</reference>
<sequence>MASSPRWTEDDNRRFKSALSQFPPDNKRLVNVAQHLPKPLEEVKYYYEKLVNDVYLPKPLENVTQHLQKPMEMEEMKYMYEKMANDVNQMPEYVPLAESSQSKRRKKDTPNPWTEEEHRLFLQGLKKYGEGASTLTSTNFVKTKTPRQVSSHAQYYKRQKSDNKKEKRRSIFDITLESTEGNPDSGNQNPPDDDDPSQGQGTCLGVG</sequence>
<evidence type="ECO:0000256" key="3">
    <source>
        <dbReference type="ARBA" id="ARBA00023163"/>
    </source>
</evidence>
<dbReference type="SUPFAM" id="SSF46689">
    <property type="entry name" value="Homeodomain-like"/>
    <property type="match status" value="2"/>
</dbReference>
<evidence type="ECO:0000259" key="6">
    <source>
        <dbReference type="PROSITE" id="PS51294"/>
    </source>
</evidence>